<dbReference type="Pfam" id="PF13671">
    <property type="entry name" value="AAA_33"/>
    <property type="match status" value="1"/>
</dbReference>
<dbReference type="Proteomes" id="UP001159370">
    <property type="component" value="Unassembled WGS sequence"/>
</dbReference>
<evidence type="ECO:0000313" key="2">
    <source>
        <dbReference type="EMBL" id="MDH6062570.1"/>
    </source>
</evidence>
<evidence type="ECO:0000313" key="3">
    <source>
        <dbReference type="Proteomes" id="UP001159370"/>
    </source>
</evidence>
<dbReference type="InterPro" id="IPR057727">
    <property type="entry name" value="WCX_dom"/>
</dbReference>
<dbReference type="InterPro" id="IPR027417">
    <property type="entry name" value="P-loop_NTPase"/>
</dbReference>
<dbReference type="PROSITE" id="PS52050">
    <property type="entry name" value="WYL"/>
    <property type="match status" value="1"/>
</dbReference>
<feature type="domain" description="WCX" evidence="1">
    <location>
        <begin position="647"/>
        <end position="677"/>
    </location>
</feature>
<dbReference type="RefSeq" id="WP_280656282.1">
    <property type="nucleotide sequence ID" value="NZ_JANQDL010000018.1"/>
</dbReference>
<evidence type="ECO:0000259" key="1">
    <source>
        <dbReference type="Pfam" id="PF25583"/>
    </source>
</evidence>
<dbReference type="SUPFAM" id="SSF52540">
    <property type="entry name" value="P-loop containing nucleoside triphosphate hydrolases"/>
    <property type="match status" value="1"/>
</dbReference>
<dbReference type="Gene3D" id="3.40.50.300">
    <property type="entry name" value="P-loop containing nucleotide triphosphate hydrolases"/>
    <property type="match status" value="1"/>
</dbReference>
<organism evidence="2 3">
    <name type="scientific">Umezakia ovalisporum FSS-62</name>
    <dbReference type="NCBI Taxonomy" id="2971776"/>
    <lineage>
        <taxon>Bacteria</taxon>
        <taxon>Bacillati</taxon>
        <taxon>Cyanobacteriota</taxon>
        <taxon>Cyanophyceae</taxon>
        <taxon>Nostocales</taxon>
        <taxon>Nodulariaceae</taxon>
        <taxon>Umezakia</taxon>
    </lineage>
</organism>
<comment type="caution">
    <text evidence="2">The sequence shown here is derived from an EMBL/GenBank/DDBJ whole genome shotgun (WGS) entry which is preliminary data.</text>
</comment>
<dbReference type="Pfam" id="PF25583">
    <property type="entry name" value="WCX"/>
    <property type="match status" value="1"/>
</dbReference>
<dbReference type="AlphaFoldDB" id="A0AA43GWJ4"/>
<protein>
    <submittedName>
        <fullName evidence="2">WYL domain-containing protein</fullName>
    </submittedName>
</protein>
<gene>
    <name evidence="2" type="ORF">NWP23_01930</name>
</gene>
<proteinExistence type="predicted"/>
<name>A0AA43GWJ4_9CYAN</name>
<sequence length="683" mass="77327">MICHFLIGVPGSGKSTFAHKLAQLANYRIVSTDAIREKLYGDASIQGVWGEIEAQLMSEIVQATASGHSVIYDATNAKRAWRMELLGRLNSLADSPLWMGWYLQTPLQICKLWNQKRSRQVPEVVIENMYKSLQNFPPVTAEGFTTVTTIDLSSPKFDFFQIRRQIALLPRRIVKGPSHNGNITLHSYSSLQDFERLIYLIALIVRYPGIGNLQSTYPIVLENILGRVPYFTSALAEITACIGKLYGNIYAQPEAIASDLHWLQENFFIHINNVPDFPSLPISLPAPVTSGSVATHPYSDFPTFQRLMQIIRFILHHPFLHNWGQASLTSFVSALKKDDIINDKDLDSVRQDIDNVLKPYGILPNFSIRESYFAGTGILSQYEFMRLFKLFQSQAQISNDPIAWEICKTFTTRIEQTKLAVNQVYPAEGITKSGVINSDYLPSDALAKNLPQLEQAIGNRQLLELARFAGSGKFNLDEGGFFLAFPLEIIFSNTSWYLGYECESGKYAGLFRFERLDRLFLGQHQEKSRTIAEQKNSLEKLQKLATASAGLFLGNSTSDQHQFLSDGLQEDSPVCVAVELWFNNNIYRFISEGTKKFYPKQIKMSPPLQKGKLSLQKSIFCLNKTKDEYFPNCLRVLLPKWSLNDVEFIRWIVGFGGNLKVVQPPELVDKVKGMGKAIFEIYE</sequence>
<reference evidence="2 3" key="1">
    <citation type="journal article" date="2023" name="J. Phycol.">
        <title>Chrysosporum ovalisporum is synonymous with the true-branching cyanobacterium Umezakia natans (Nostocales/Aphanizomenonaceae).</title>
        <authorList>
            <person name="McGregor G.B."/>
            <person name="Sendall B.C."/>
            <person name="Niiyama Y."/>
            <person name="Tuji A."/>
            <person name="Willis A."/>
        </authorList>
    </citation>
    <scope>NUCLEOTIDE SEQUENCE [LARGE SCALE GENOMIC DNA]</scope>
    <source>
        <strain evidence="2 3">FSS-62</strain>
    </source>
</reference>
<accession>A0AA43GWJ4</accession>
<dbReference type="EMBL" id="JANQDL010000018">
    <property type="protein sequence ID" value="MDH6062570.1"/>
    <property type="molecule type" value="Genomic_DNA"/>
</dbReference>